<comment type="caution">
    <text evidence="1">The sequence shown here is derived from an EMBL/GenBank/DDBJ whole genome shotgun (WGS) entry which is preliminary data.</text>
</comment>
<protein>
    <submittedName>
        <fullName evidence="1">Uncharacterized protein</fullName>
    </submittedName>
</protein>
<dbReference type="AlphaFoldDB" id="A0A5B7H155"/>
<name>A0A5B7H155_PORTR</name>
<sequence>MGGKSGLQRPLLALDNSATAAPSSTALQSSANNITRTLRLVRQAYFSSTYSRRQWESLLGVLNFAAPTLLLGRLKHRRLTKEVNLAIPRLHRDLQRSIPRLLLLGG</sequence>
<proteinExistence type="predicted"/>
<dbReference type="EMBL" id="VSRR010021231">
    <property type="protein sequence ID" value="MPC63763.1"/>
    <property type="molecule type" value="Genomic_DNA"/>
</dbReference>
<keyword evidence="2" id="KW-1185">Reference proteome</keyword>
<gene>
    <name evidence="1" type="ORF">E2C01_057866</name>
</gene>
<accession>A0A5B7H155</accession>
<organism evidence="1 2">
    <name type="scientific">Portunus trituberculatus</name>
    <name type="common">Swimming crab</name>
    <name type="synonym">Neptunus trituberculatus</name>
    <dbReference type="NCBI Taxonomy" id="210409"/>
    <lineage>
        <taxon>Eukaryota</taxon>
        <taxon>Metazoa</taxon>
        <taxon>Ecdysozoa</taxon>
        <taxon>Arthropoda</taxon>
        <taxon>Crustacea</taxon>
        <taxon>Multicrustacea</taxon>
        <taxon>Malacostraca</taxon>
        <taxon>Eumalacostraca</taxon>
        <taxon>Eucarida</taxon>
        <taxon>Decapoda</taxon>
        <taxon>Pleocyemata</taxon>
        <taxon>Brachyura</taxon>
        <taxon>Eubrachyura</taxon>
        <taxon>Portunoidea</taxon>
        <taxon>Portunidae</taxon>
        <taxon>Portuninae</taxon>
        <taxon>Portunus</taxon>
    </lineage>
</organism>
<dbReference type="Proteomes" id="UP000324222">
    <property type="component" value="Unassembled WGS sequence"/>
</dbReference>
<reference evidence="1 2" key="1">
    <citation type="submission" date="2019-05" db="EMBL/GenBank/DDBJ databases">
        <title>Another draft genome of Portunus trituberculatus and its Hox gene families provides insights of decapod evolution.</title>
        <authorList>
            <person name="Jeong J.-H."/>
            <person name="Song I."/>
            <person name="Kim S."/>
            <person name="Choi T."/>
            <person name="Kim D."/>
            <person name="Ryu S."/>
            <person name="Kim W."/>
        </authorList>
    </citation>
    <scope>NUCLEOTIDE SEQUENCE [LARGE SCALE GENOMIC DNA]</scope>
    <source>
        <tissue evidence="1">Muscle</tissue>
    </source>
</reference>
<evidence type="ECO:0000313" key="2">
    <source>
        <dbReference type="Proteomes" id="UP000324222"/>
    </source>
</evidence>
<evidence type="ECO:0000313" key="1">
    <source>
        <dbReference type="EMBL" id="MPC63763.1"/>
    </source>
</evidence>